<feature type="non-terminal residue" evidence="1">
    <location>
        <position position="1"/>
    </location>
</feature>
<keyword evidence="2" id="KW-1185">Reference proteome</keyword>
<dbReference type="AlphaFoldDB" id="A0AAV5U8J4"/>
<reference evidence="1" key="1">
    <citation type="submission" date="2023-10" db="EMBL/GenBank/DDBJ databases">
        <title>Genome assembly of Pristionchus species.</title>
        <authorList>
            <person name="Yoshida K."/>
            <person name="Sommer R.J."/>
        </authorList>
    </citation>
    <scope>NUCLEOTIDE SEQUENCE</scope>
    <source>
        <strain evidence="1">RS0144</strain>
    </source>
</reference>
<organism evidence="1 2">
    <name type="scientific">Pristionchus entomophagus</name>
    <dbReference type="NCBI Taxonomy" id="358040"/>
    <lineage>
        <taxon>Eukaryota</taxon>
        <taxon>Metazoa</taxon>
        <taxon>Ecdysozoa</taxon>
        <taxon>Nematoda</taxon>
        <taxon>Chromadorea</taxon>
        <taxon>Rhabditida</taxon>
        <taxon>Rhabditina</taxon>
        <taxon>Diplogasteromorpha</taxon>
        <taxon>Diplogasteroidea</taxon>
        <taxon>Neodiplogasteridae</taxon>
        <taxon>Pristionchus</taxon>
    </lineage>
</organism>
<evidence type="ECO:0008006" key="3">
    <source>
        <dbReference type="Google" id="ProtNLM"/>
    </source>
</evidence>
<name>A0AAV5U8J4_9BILA</name>
<evidence type="ECO:0000313" key="2">
    <source>
        <dbReference type="Proteomes" id="UP001432027"/>
    </source>
</evidence>
<feature type="non-terminal residue" evidence="1">
    <location>
        <position position="76"/>
    </location>
</feature>
<dbReference type="EMBL" id="BTSX01000006">
    <property type="protein sequence ID" value="GMT02773.1"/>
    <property type="molecule type" value="Genomic_DNA"/>
</dbReference>
<proteinExistence type="predicted"/>
<sequence length="76" mass="8791">CRLRNCHPSGNSQQDFAAADRNANDHCSNSVAIHDRRWYYEECTRTRDLHRPSYCAEACRILTSLLSLALIFLHIL</sequence>
<comment type="caution">
    <text evidence="1">The sequence shown here is derived from an EMBL/GenBank/DDBJ whole genome shotgun (WGS) entry which is preliminary data.</text>
</comment>
<evidence type="ECO:0000313" key="1">
    <source>
        <dbReference type="EMBL" id="GMT02773.1"/>
    </source>
</evidence>
<dbReference type="Proteomes" id="UP001432027">
    <property type="component" value="Unassembled WGS sequence"/>
</dbReference>
<protein>
    <recommendedName>
        <fullName evidence="3">ShKT domain-containing protein</fullName>
    </recommendedName>
</protein>
<gene>
    <name evidence="1" type="ORF">PENTCL1PPCAC_24947</name>
</gene>
<accession>A0AAV5U8J4</accession>